<reference evidence="1" key="3">
    <citation type="submission" date="2025-08" db="UniProtKB">
        <authorList>
            <consortium name="Ensembl"/>
        </authorList>
    </citation>
    <scope>IDENTIFICATION</scope>
    <source>
        <strain evidence="1">HNI</strain>
    </source>
</reference>
<evidence type="ECO:0000313" key="2">
    <source>
        <dbReference type="Proteomes" id="UP000265180"/>
    </source>
</evidence>
<name>A0A3P9LHU5_ORYLA</name>
<organism evidence="1 2">
    <name type="scientific">Oryzias latipes</name>
    <name type="common">Japanese rice fish</name>
    <name type="synonym">Japanese killifish</name>
    <dbReference type="NCBI Taxonomy" id="8090"/>
    <lineage>
        <taxon>Eukaryota</taxon>
        <taxon>Metazoa</taxon>
        <taxon>Chordata</taxon>
        <taxon>Craniata</taxon>
        <taxon>Vertebrata</taxon>
        <taxon>Euteleostomi</taxon>
        <taxon>Actinopterygii</taxon>
        <taxon>Neopterygii</taxon>
        <taxon>Teleostei</taxon>
        <taxon>Neoteleostei</taxon>
        <taxon>Acanthomorphata</taxon>
        <taxon>Ovalentaria</taxon>
        <taxon>Atherinomorphae</taxon>
        <taxon>Beloniformes</taxon>
        <taxon>Adrianichthyidae</taxon>
        <taxon>Oryziinae</taxon>
        <taxon>Oryzias</taxon>
    </lineage>
</organism>
<dbReference type="Proteomes" id="UP000265180">
    <property type="component" value="Chromosome 3"/>
</dbReference>
<accession>A0A3P9LHU5</accession>
<dbReference type="InterPro" id="IPR052208">
    <property type="entry name" value="DmX-like/RAVE_component"/>
</dbReference>
<dbReference type="PANTHER" id="PTHR13950">
    <property type="entry name" value="RABCONNECTIN-RELATED"/>
    <property type="match status" value="1"/>
</dbReference>
<dbReference type="PANTHER" id="PTHR13950:SF13">
    <property type="entry name" value="DMX-LIKE PROTEIN 2"/>
    <property type="match status" value="1"/>
</dbReference>
<evidence type="ECO:0000313" key="1">
    <source>
        <dbReference type="Ensembl" id="ENSORLP00020020305.1"/>
    </source>
</evidence>
<reference key="1">
    <citation type="journal article" date="2007" name="Nature">
        <title>The medaka draft genome and insights into vertebrate genome evolution.</title>
        <authorList>
            <person name="Kasahara M."/>
            <person name="Naruse K."/>
            <person name="Sasaki S."/>
            <person name="Nakatani Y."/>
            <person name="Qu W."/>
            <person name="Ahsan B."/>
            <person name="Yamada T."/>
            <person name="Nagayasu Y."/>
            <person name="Doi K."/>
            <person name="Kasai Y."/>
            <person name="Jindo T."/>
            <person name="Kobayashi D."/>
            <person name="Shimada A."/>
            <person name="Toyoda A."/>
            <person name="Kuroki Y."/>
            <person name="Fujiyama A."/>
            <person name="Sasaki T."/>
            <person name="Shimizu A."/>
            <person name="Asakawa S."/>
            <person name="Shimizu N."/>
            <person name="Hashimoto S."/>
            <person name="Yang J."/>
            <person name="Lee Y."/>
            <person name="Matsushima K."/>
            <person name="Sugano S."/>
            <person name="Sakaizumi M."/>
            <person name="Narita T."/>
            <person name="Ohishi K."/>
            <person name="Haga S."/>
            <person name="Ohta F."/>
            <person name="Nomoto H."/>
            <person name="Nogata K."/>
            <person name="Morishita T."/>
            <person name="Endo T."/>
            <person name="Shin-I T."/>
            <person name="Takeda H."/>
            <person name="Morishita S."/>
            <person name="Kohara Y."/>
        </authorList>
    </citation>
    <scope>NUCLEOTIDE SEQUENCE [LARGE SCALE GENOMIC DNA]</scope>
    <source>
        <strain>Hd-rR</strain>
    </source>
</reference>
<dbReference type="Ensembl" id="ENSORLT00020029670.1">
    <property type="protein sequence ID" value="ENSORLP00020020305.1"/>
    <property type="gene ID" value="ENSORLG00020021320.1"/>
</dbReference>
<reference evidence="1" key="4">
    <citation type="submission" date="2025-09" db="UniProtKB">
        <authorList>
            <consortium name="Ensembl"/>
        </authorList>
    </citation>
    <scope>IDENTIFICATION</scope>
    <source>
        <strain evidence="1">HNI</strain>
    </source>
</reference>
<protein>
    <submittedName>
        <fullName evidence="1">Uncharacterized protein</fullName>
    </submittedName>
</protein>
<sequence>ILRHKAMLEPDNTPFTKSHQSFPVRRLWYFLVKQEVLQETFIRYIFTKKRKQSESLENHVDRVNPNCIAGASNPYKVEADLGYPGGKAKIIHKESDIIMA</sequence>
<dbReference type="AlphaFoldDB" id="A0A3P9LHU5"/>
<reference evidence="1 2" key="2">
    <citation type="submission" date="2017-04" db="EMBL/GenBank/DDBJ databases">
        <title>CpG methylation of centromeres and impact of large insertions on vertebrate speciation.</title>
        <authorList>
            <person name="Ichikawa K."/>
            <person name="Yoshimura J."/>
            <person name="Morishita S."/>
        </authorList>
    </citation>
    <scope>NUCLEOTIDE SEQUENCE</scope>
    <source>
        <strain evidence="1 2">HNI</strain>
    </source>
</reference>
<proteinExistence type="predicted"/>